<dbReference type="PANTHER" id="PTHR30451">
    <property type="entry name" value="OUTER MEMBRANE USHER PROTEIN"/>
    <property type="match status" value="1"/>
</dbReference>
<keyword evidence="5 10" id="KW-1029">Fimbrium biogenesis</keyword>
<evidence type="ECO:0000256" key="10">
    <source>
        <dbReference type="RuleBase" id="RU003884"/>
    </source>
</evidence>
<dbReference type="OrthoDB" id="6554712at2"/>
<feature type="compositionally biased region" description="Polar residues" evidence="11">
    <location>
        <begin position="48"/>
        <end position="63"/>
    </location>
</feature>
<dbReference type="GO" id="GO:0015473">
    <property type="term" value="F:fimbrial usher porin activity"/>
    <property type="evidence" value="ECO:0007669"/>
    <property type="project" value="InterPro"/>
</dbReference>
<evidence type="ECO:0000256" key="1">
    <source>
        <dbReference type="ARBA" id="ARBA00004571"/>
    </source>
</evidence>
<dbReference type="AlphaFoldDB" id="A0A4U3F2N0"/>
<dbReference type="Proteomes" id="UP000306393">
    <property type="component" value="Unassembled WGS sequence"/>
</dbReference>
<evidence type="ECO:0000256" key="5">
    <source>
        <dbReference type="ARBA" id="ARBA00022558"/>
    </source>
</evidence>
<dbReference type="SUPFAM" id="SSF141729">
    <property type="entry name" value="FimD N-terminal domain-like"/>
    <property type="match status" value="1"/>
</dbReference>
<dbReference type="FunFam" id="2.60.40.3110:FF:000001">
    <property type="entry name" value="Putative fimbrial outer membrane usher"/>
    <property type="match status" value="1"/>
</dbReference>
<dbReference type="PANTHER" id="PTHR30451:SF21">
    <property type="entry name" value="FIMBRIAL USHER DOMAIN-CONTAINING PROTEIN YDET-RELATED"/>
    <property type="match status" value="1"/>
</dbReference>
<dbReference type="InterPro" id="IPR000015">
    <property type="entry name" value="Fimb_usher"/>
</dbReference>
<dbReference type="PROSITE" id="PS01151">
    <property type="entry name" value="FIMBRIAL_USHER"/>
    <property type="match status" value="1"/>
</dbReference>
<comment type="similarity">
    <text evidence="2 10">Belongs to the fimbrial export usher family.</text>
</comment>
<reference evidence="14 15" key="1">
    <citation type="journal article" date="2019" name="Sci. Rep.">
        <title>Differences in resource use lead to coexistence of seed-transmitted microbial populations.</title>
        <authorList>
            <person name="Torres-Cortes G."/>
            <person name="Garcia B.J."/>
            <person name="Compant S."/>
            <person name="Rezki S."/>
            <person name="Jones P."/>
            <person name="Preveaux A."/>
            <person name="Briand M."/>
            <person name="Roulet A."/>
            <person name="Bouchez O."/>
            <person name="Jacobson D."/>
            <person name="Barret M."/>
        </authorList>
    </citation>
    <scope>NUCLEOTIDE SEQUENCE [LARGE SCALE GENOMIC DNA]</scope>
    <source>
        <strain evidence="14 15">CFBP13511</strain>
    </source>
</reference>
<dbReference type="Pfam" id="PF00577">
    <property type="entry name" value="Usher"/>
    <property type="match status" value="1"/>
</dbReference>
<dbReference type="Gene3D" id="2.60.40.2610">
    <property type="entry name" value="Outer membrane usher protein FimD, plug domain"/>
    <property type="match status" value="1"/>
</dbReference>
<gene>
    <name evidence="14" type="ORF">EpCFBP13511_17885</name>
</gene>
<dbReference type="InterPro" id="IPR043142">
    <property type="entry name" value="PapC-like_C_sf"/>
</dbReference>
<dbReference type="FunFam" id="2.60.40.2610:FF:000001">
    <property type="entry name" value="Outer membrane fimbrial usher protein"/>
    <property type="match status" value="1"/>
</dbReference>
<evidence type="ECO:0000256" key="7">
    <source>
        <dbReference type="ARBA" id="ARBA00022729"/>
    </source>
</evidence>
<feature type="region of interest" description="Disordered" evidence="11">
    <location>
        <begin position="48"/>
        <end position="75"/>
    </location>
</feature>
<dbReference type="Pfam" id="PF13953">
    <property type="entry name" value="PapC_C"/>
    <property type="match status" value="1"/>
</dbReference>
<dbReference type="Pfam" id="PF13954">
    <property type="entry name" value="PapC_N"/>
    <property type="match status" value="1"/>
</dbReference>
<keyword evidence="8 10" id="KW-0472">Membrane</keyword>
<evidence type="ECO:0000256" key="11">
    <source>
        <dbReference type="SAM" id="MobiDB-lite"/>
    </source>
</evidence>
<evidence type="ECO:0000259" key="12">
    <source>
        <dbReference type="Pfam" id="PF13953"/>
    </source>
</evidence>
<protein>
    <submittedName>
        <fullName evidence="14">Fimbrial protein FimD</fullName>
    </submittedName>
</protein>
<keyword evidence="7" id="KW-0732">Signal</keyword>
<evidence type="ECO:0000256" key="8">
    <source>
        <dbReference type="ARBA" id="ARBA00023136"/>
    </source>
</evidence>
<dbReference type="InterPro" id="IPR025949">
    <property type="entry name" value="PapC-like_C"/>
</dbReference>
<dbReference type="InterPro" id="IPR025885">
    <property type="entry name" value="PapC_N"/>
</dbReference>
<keyword evidence="3 10" id="KW-0813">Transport</keyword>
<dbReference type="EMBL" id="QGAC01000018">
    <property type="protein sequence ID" value="TKJ86762.1"/>
    <property type="molecule type" value="Genomic_DNA"/>
</dbReference>
<dbReference type="GO" id="GO:0009297">
    <property type="term" value="P:pilus assembly"/>
    <property type="evidence" value="ECO:0007669"/>
    <property type="project" value="InterPro"/>
</dbReference>
<keyword evidence="9 10" id="KW-0998">Cell outer membrane</keyword>
<keyword evidence="6 10" id="KW-0812">Transmembrane</keyword>
<feature type="domain" description="PapC-like C-terminal" evidence="12">
    <location>
        <begin position="767"/>
        <end position="829"/>
    </location>
</feature>
<dbReference type="InterPro" id="IPR042186">
    <property type="entry name" value="FimD_plug_dom"/>
</dbReference>
<sequence length="845" mass="92802">MLSVESNSVADLTRFENLSQPPGEYLVDIYLNGNFFASRKVMFNPADTTLRSDSVHPPSTQGDVSKKANNDDRHDHTGLKACLTKSALSEMGVNITAYGKLASVPNQNCLSPGEYIPFSYTYFDFQKMRLDVSIPQAAIKQPTSGFIASEKWDEGITAFLLNYRVSGAENRGTFGSSRSTYLNINSGFNYGPWRLRNNSDGNAYNNNGEHHYQWTNQSTYLQRTLIPLRSELTVGDTVTDSDVYDAFAFRGIQIARDDNMYPDTQRGFAPAVHGTAHSNAKVTIRQHGDIIYTTFVSPGPFIINDLFPVSSGGDLLVTVTEADNTKRMFIVPFSSIPVLQRQGHMRYGIVAGQLHRSGYEKPAFMQGNLLWGLSGNMTAYGGTQLSSGYRSVALGAGINMGHWGALSTDITQSNALLSNGSHHDGQSVRFVYARSLMTVGTTLQLAGYRYSTKGFYNFEESAQKKMSGWDNGVERSAIDDNSIRENSTGYDNLNASKRERLQINITQRIAESGELFLSGSRQDYWNHAPTMTSLQTGLSFDAGKVDYSISYSYTKMSGQQMSDRSLYFAVTVPLSLWSSQDDNEERHQAWVTYNLNRDVQGNLTHQTNISGTALPSDNLDWSVSQGYSQKTRDSGDIALGYKGARENLSAGYGYSQHYKQLRYGASGGMAVHSEGVTFGESLGATNVLIAAPGAADVPVDSQNGLSTDGRGYSLIPYASVYRENRVALDISHLDNQTEIDDAVAYVFPTRGALVRARFIAHRGARVLMTIIHKGKPLPFGTTVSSSDNSSGLVGDGGKVYLSGLHPQGKLQAQWGSQPDQHCLIRYHIPDQTPPPPLTVLTEICR</sequence>
<evidence type="ECO:0000256" key="2">
    <source>
        <dbReference type="ARBA" id="ARBA00008064"/>
    </source>
</evidence>
<dbReference type="Gene3D" id="2.60.40.3110">
    <property type="match status" value="1"/>
</dbReference>
<feature type="domain" description="PapC N-terminal" evidence="13">
    <location>
        <begin position="1"/>
        <end position="166"/>
    </location>
</feature>
<dbReference type="Gene3D" id="2.60.40.2070">
    <property type="match status" value="1"/>
</dbReference>
<dbReference type="Gene3D" id="3.10.20.410">
    <property type="match status" value="1"/>
</dbReference>
<proteinExistence type="inferred from homology"/>
<keyword evidence="4" id="KW-1134">Transmembrane beta strand</keyword>
<dbReference type="InterPro" id="IPR037224">
    <property type="entry name" value="PapC_N_sf"/>
</dbReference>
<organism evidence="14 15">
    <name type="scientific">Erwinia persicina</name>
    <dbReference type="NCBI Taxonomy" id="55211"/>
    <lineage>
        <taxon>Bacteria</taxon>
        <taxon>Pseudomonadati</taxon>
        <taxon>Pseudomonadota</taxon>
        <taxon>Gammaproteobacteria</taxon>
        <taxon>Enterobacterales</taxon>
        <taxon>Erwiniaceae</taxon>
        <taxon>Erwinia</taxon>
    </lineage>
</organism>
<dbReference type="GO" id="GO:0009279">
    <property type="term" value="C:cell outer membrane"/>
    <property type="evidence" value="ECO:0007669"/>
    <property type="project" value="UniProtKB-SubCell"/>
</dbReference>
<feature type="compositionally biased region" description="Basic and acidic residues" evidence="11">
    <location>
        <begin position="64"/>
        <end position="75"/>
    </location>
</feature>
<evidence type="ECO:0000313" key="15">
    <source>
        <dbReference type="Proteomes" id="UP000306393"/>
    </source>
</evidence>
<comment type="subcellular location">
    <subcellularLocation>
        <location evidence="1 10">Cell outer membrane</location>
        <topology evidence="1 10">Multi-pass membrane protein</topology>
    </subcellularLocation>
</comment>
<evidence type="ECO:0000256" key="6">
    <source>
        <dbReference type="ARBA" id="ARBA00022692"/>
    </source>
</evidence>
<evidence type="ECO:0000256" key="4">
    <source>
        <dbReference type="ARBA" id="ARBA00022452"/>
    </source>
</evidence>
<evidence type="ECO:0000256" key="9">
    <source>
        <dbReference type="ARBA" id="ARBA00023237"/>
    </source>
</evidence>
<evidence type="ECO:0000313" key="14">
    <source>
        <dbReference type="EMBL" id="TKJ86762.1"/>
    </source>
</evidence>
<accession>A0A4U3F2N0</accession>
<comment type="caution">
    <text evidence="14">The sequence shown here is derived from an EMBL/GenBank/DDBJ whole genome shotgun (WGS) entry which is preliminary data.</text>
</comment>
<dbReference type="InterPro" id="IPR018030">
    <property type="entry name" value="Fimbrial_membr_usher_CS"/>
</dbReference>
<evidence type="ECO:0000259" key="13">
    <source>
        <dbReference type="Pfam" id="PF13954"/>
    </source>
</evidence>
<name>A0A4U3F2N0_9GAMM</name>
<evidence type="ECO:0000256" key="3">
    <source>
        <dbReference type="ARBA" id="ARBA00022448"/>
    </source>
</evidence>